<reference evidence="8" key="1">
    <citation type="journal article" date="2008" name="Genome Biol.">
        <title>The genome sequence of the model ascomycete fungus Podospora anserina.</title>
        <authorList>
            <person name="Espagne E."/>
            <person name="Lespinet O."/>
            <person name="Malagnac F."/>
            <person name="Da Silva C."/>
            <person name="Jaillon O."/>
            <person name="Porcel B.M."/>
            <person name="Couloux A."/>
            <person name="Aury J.-M."/>
            <person name="Segurens B."/>
            <person name="Poulain J."/>
            <person name="Anthouard V."/>
            <person name="Grossetete S."/>
            <person name="Khalili H."/>
            <person name="Coppin E."/>
            <person name="Dequard-Chablat M."/>
            <person name="Picard M."/>
            <person name="Contamine V."/>
            <person name="Arnaise S."/>
            <person name="Bourdais A."/>
            <person name="Berteaux-Lecellier V."/>
            <person name="Gautheret D."/>
            <person name="de Vries R.P."/>
            <person name="Battaglia E."/>
            <person name="Coutinho P.M."/>
            <person name="Danchin E.G.J."/>
            <person name="Henrissat B."/>
            <person name="El Khoury R."/>
            <person name="Sainsard-Chanet A."/>
            <person name="Boivin A."/>
            <person name="Pinan-Lucarre B."/>
            <person name="Sellem C.H."/>
            <person name="Debuchy R."/>
            <person name="Wincker P."/>
            <person name="Weissenbach J."/>
            <person name="Silar P."/>
        </authorList>
    </citation>
    <scope>NUCLEOTIDE SEQUENCE [LARGE SCALE GENOMIC DNA]</scope>
    <source>
        <strain evidence="8">S mat+</strain>
    </source>
</reference>
<name>B2AEW1_PODAN</name>
<comment type="similarity">
    <text evidence="1 5">Belongs to the peptidase S8 family.</text>
</comment>
<dbReference type="InterPro" id="IPR000209">
    <property type="entry name" value="Peptidase_S8/S53_dom"/>
</dbReference>
<dbReference type="PRINTS" id="PR00723">
    <property type="entry name" value="SUBTILISIN"/>
</dbReference>
<dbReference type="EMBL" id="CU633457">
    <property type="protein sequence ID" value="CAP61978.1"/>
    <property type="molecule type" value="Genomic_DNA"/>
</dbReference>
<accession>B2AEW1</accession>
<dbReference type="Gene3D" id="3.40.50.200">
    <property type="entry name" value="Peptidase S8/S53 domain"/>
    <property type="match status" value="1"/>
</dbReference>
<sequence length="411" mass="45421">YYCSWLFVKKKTVRKSSPKSKPVWVWENPGPSVSHKKRLGHRPIKIAVIDNGIMSVTPAPPNTIVSSKPRRNGIRSREPKGTSENMKRRTDVTAGKIRASDQLRSINGAGIKPGDDENPEDGEKQARTLWSRVQSGRSFVDDEGQVSPWMFASDPHGTQMANLICAIDPLCKLYITKVTDSNKYGITPQRVAKAIVWAVDNDVDIISMSFSIVETTNKFDAVIIQAHSRGIILMCSSHDEGVVAPKSFPASYDETLTIAACDEYGALLREVKDKNGFKYKLNALNIAAGSVPFLNSSERISGSSVTTAIASGLSSLILSCVSLNNPGWEQSIPDHSNQKEQGKVFRRKVVQKYLQAIVVPGSDCYLSLEKFRNINVRFQDGQLIKAQTVLEHAFTKFHVDHAINNTEGLTF</sequence>
<dbReference type="KEGG" id="pan:PODANSg1218"/>
<feature type="region of interest" description="Disordered" evidence="6">
    <location>
        <begin position="59"/>
        <end position="125"/>
    </location>
</feature>
<dbReference type="GeneID" id="6188480"/>
<dbReference type="InterPro" id="IPR036852">
    <property type="entry name" value="Peptidase_S8/S53_dom_sf"/>
</dbReference>
<evidence type="ECO:0000256" key="2">
    <source>
        <dbReference type="ARBA" id="ARBA00022670"/>
    </source>
</evidence>
<dbReference type="SUPFAM" id="SSF52743">
    <property type="entry name" value="Subtilisin-like"/>
    <property type="match status" value="1"/>
</dbReference>
<dbReference type="HOGENOM" id="CLU_065189_0_0_1"/>
<reference evidence="8" key="2">
    <citation type="submission" date="2008-07" db="EMBL/GenBank/DDBJ databases">
        <authorList>
            <person name="Genoscope - CEA"/>
        </authorList>
    </citation>
    <scope>NUCLEOTIDE SEQUENCE</scope>
    <source>
        <strain evidence="8">S mat+</strain>
    </source>
</reference>
<dbReference type="CDD" id="cd07491">
    <property type="entry name" value="Peptidases_S8_7"/>
    <property type="match status" value="1"/>
</dbReference>
<dbReference type="InterPro" id="IPR051048">
    <property type="entry name" value="Peptidase_S8/S53_subtilisin"/>
</dbReference>
<protein>
    <submittedName>
        <fullName evidence="8">Podospora anserina S mat+ genomic DNA chromosome 5, supercontig 1</fullName>
    </submittedName>
</protein>
<proteinExistence type="inferred from homology"/>
<evidence type="ECO:0000256" key="6">
    <source>
        <dbReference type="SAM" id="MobiDB-lite"/>
    </source>
</evidence>
<keyword evidence="4 5" id="KW-0720">Serine protease</keyword>
<feature type="non-terminal residue" evidence="8">
    <location>
        <position position="1"/>
    </location>
</feature>
<dbReference type="GO" id="GO:0004252">
    <property type="term" value="F:serine-type endopeptidase activity"/>
    <property type="evidence" value="ECO:0007669"/>
    <property type="project" value="UniProtKB-UniRule"/>
</dbReference>
<evidence type="ECO:0000256" key="5">
    <source>
        <dbReference type="PROSITE-ProRule" id="PRU01240"/>
    </source>
</evidence>
<keyword evidence="2 5" id="KW-0645">Protease</keyword>
<dbReference type="VEuPathDB" id="FungiDB:PODANS_5_1340"/>
<dbReference type="AlphaFoldDB" id="B2AEW1"/>
<evidence type="ECO:0000256" key="1">
    <source>
        <dbReference type="ARBA" id="ARBA00011073"/>
    </source>
</evidence>
<evidence type="ECO:0000313" key="8">
    <source>
        <dbReference type="EMBL" id="CAP61978.1"/>
    </source>
</evidence>
<dbReference type="RefSeq" id="XP_001904200.1">
    <property type="nucleotide sequence ID" value="XM_001904165.1"/>
</dbReference>
<evidence type="ECO:0000256" key="3">
    <source>
        <dbReference type="ARBA" id="ARBA00022801"/>
    </source>
</evidence>
<feature type="compositionally biased region" description="Basic and acidic residues" evidence="6">
    <location>
        <begin position="75"/>
        <end position="91"/>
    </location>
</feature>
<feature type="active site" description="Charge relay system" evidence="5">
    <location>
        <position position="304"/>
    </location>
</feature>
<evidence type="ECO:0000256" key="4">
    <source>
        <dbReference type="ARBA" id="ARBA00022825"/>
    </source>
</evidence>
<dbReference type="Pfam" id="PF00082">
    <property type="entry name" value="Peptidase_S8"/>
    <property type="match status" value="1"/>
</dbReference>
<dbReference type="PANTHER" id="PTHR43399:SF4">
    <property type="entry name" value="CELL WALL-ASSOCIATED PROTEASE"/>
    <property type="match status" value="1"/>
</dbReference>
<feature type="active site" description="Charge relay system" evidence="5">
    <location>
        <position position="156"/>
    </location>
</feature>
<dbReference type="PANTHER" id="PTHR43399">
    <property type="entry name" value="SUBTILISIN-RELATED"/>
    <property type="match status" value="1"/>
</dbReference>
<gene>
    <name evidence="8" type="ORF">PODANS_5_1340</name>
</gene>
<dbReference type="GO" id="GO:0006508">
    <property type="term" value="P:proteolysis"/>
    <property type="evidence" value="ECO:0007669"/>
    <property type="project" value="UniProtKB-KW"/>
</dbReference>
<dbReference type="InterPro" id="IPR015500">
    <property type="entry name" value="Peptidase_S8_subtilisin-rel"/>
</dbReference>
<evidence type="ECO:0000259" key="7">
    <source>
        <dbReference type="Pfam" id="PF00082"/>
    </source>
</evidence>
<feature type="active site" description="Charge relay system" evidence="5">
    <location>
        <position position="50"/>
    </location>
</feature>
<dbReference type="OrthoDB" id="4589103at2759"/>
<feature type="domain" description="Peptidase S8/S53" evidence="7">
    <location>
        <begin position="44"/>
        <end position="319"/>
    </location>
</feature>
<dbReference type="PROSITE" id="PS51892">
    <property type="entry name" value="SUBTILASE"/>
    <property type="match status" value="1"/>
</dbReference>
<organism evidence="8">
    <name type="scientific">Podospora anserina (strain S / ATCC MYA-4624 / DSM 980 / FGSC 10383)</name>
    <name type="common">Pleurage anserina</name>
    <dbReference type="NCBI Taxonomy" id="515849"/>
    <lineage>
        <taxon>Eukaryota</taxon>
        <taxon>Fungi</taxon>
        <taxon>Dikarya</taxon>
        <taxon>Ascomycota</taxon>
        <taxon>Pezizomycotina</taxon>
        <taxon>Sordariomycetes</taxon>
        <taxon>Sordariomycetidae</taxon>
        <taxon>Sordariales</taxon>
        <taxon>Podosporaceae</taxon>
        <taxon>Podospora</taxon>
        <taxon>Podospora anserina</taxon>
    </lineage>
</organism>
<keyword evidence="3 5" id="KW-0378">Hydrolase</keyword>